<name>A0A7K1S416_9BACT</name>
<evidence type="ECO:0000313" key="3">
    <source>
        <dbReference type="EMBL" id="MVM28465.1"/>
    </source>
</evidence>
<feature type="signal peptide" evidence="2">
    <location>
        <begin position="1"/>
        <end position="22"/>
    </location>
</feature>
<feature type="chain" id="PRO_5029858788" evidence="2">
    <location>
        <begin position="23"/>
        <end position="373"/>
    </location>
</feature>
<accession>A0A7K1S416</accession>
<reference evidence="3 4" key="1">
    <citation type="submission" date="2019-12" db="EMBL/GenBank/DDBJ databases">
        <title>Spirosoma sp. HMF4905 genome sequencing and assembly.</title>
        <authorList>
            <person name="Kang H."/>
            <person name="Cha I."/>
            <person name="Kim H."/>
            <person name="Joh K."/>
        </authorList>
    </citation>
    <scope>NUCLEOTIDE SEQUENCE [LARGE SCALE GENOMIC DNA]</scope>
    <source>
        <strain evidence="3 4">HMF4905</strain>
    </source>
</reference>
<organism evidence="3 4">
    <name type="scientific">Spirosoma arboris</name>
    <dbReference type="NCBI Taxonomy" id="2682092"/>
    <lineage>
        <taxon>Bacteria</taxon>
        <taxon>Pseudomonadati</taxon>
        <taxon>Bacteroidota</taxon>
        <taxon>Cytophagia</taxon>
        <taxon>Cytophagales</taxon>
        <taxon>Cytophagaceae</taxon>
        <taxon>Spirosoma</taxon>
    </lineage>
</organism>
<dbReference type="Proteomes" id="UP000436006">
    <property type="component" value="Unassembled WGS sequence"/>
</dbReference>
<gene>
    <name evidence="3" type="ORF">GO755_00370</name>
</gene>
<evidence type="ECO:0000256" key="1">
    <source>
        <dbReference type="SAM" id="MobiDB-lite"/>
    </source>
</evidence>
<evidence type="ECO:0000313" key="4">
    <source>
        <dbReference type="Proteomes" id="UP000436006"/>
    </source>
</evidence>
<proteinExistence type="predicted"/>
<dbReference type="RefSeq" id="WP_157582588.1">
    <property type="nucleotide sequence ID" value="NZ_WPIN01000001.1"/>
</dbReference>
<keyword evidence="2" id="KW-0732">Signal</keyword>
<dbReference type="AlphaFoldDB" id="A0A7K1S416"/>
<keyword evidence="4" id="KW-1185">Reference proteome</keyword>
<feature type="region of interest" description="Disordered" evidence="1">
    <location>
        <begin position="346"/>
        <end position="373"/>
    </location>
</feature>
<dbReference type="EMBL" id="WPIN01000001">
    <property type="protein sequence ID" value="MVM28465.1"/>
    <property type="molecule type" value="Genomic_DNA"/>
</dbReference>
<evidence type="ECO:0000256" key="2">
    <source>
        <dbReference type="SAM" id="SignalP"/>
    </source>
</evidence>
<comment type="caution">
    <text evidence="3">The sequence shown here is derived from an EMBL/GenBank/DDBJ whole genome shotgun (WGS) entry which is preliminary data.</text>
</comment>
<sequence>MKFLLVFLLLMLAIQVGGSAQGALLPDSTRHDALFSSDTVLPFTLTASFTHILKDRGDTTMAHPAQLNYQSIQGQPVTLSVKLQVRGNFRKLWNNCSFPPLYLNVPRKKASQTVFANHNKLKLVTHCEDEEYVVREYLVYRLYNLLTDYSFRARLCRVTYVDSAGTRPIETRWGVLLEDESNLVKRNGGMPNKLRQISMANMDSLHMATLAVFEYLIGNTDWSVPYRHNIRLLTAPTLRNPVPVPYDFDQAGIVEAFYAQPSEHIGIASVRERVYRGIAYPSALFHRVFDRFNQLKPQIYDLYANDPRLESAYIKRTLKYLDEFYAVINNSVKVFLGRAQRNEVPKTPKSLSAVQKKSNAKSTISKPATKNLL</sequence>
<feature type="compositionally biased region" description="Polar residues" evidence="1">
    <location>
        <begin position="349"/>
        <end position="373"/>
    </location>
</feature>
<protein>
    <submittedName>
        <fullName evidence="3">Uncharacterized protein</fullName>
    </submittedName>
</protein>